<dbReference type="AlphaFoldDB" id="A0A139I1U2"/>
<keyword evidence="8" id="KW-0333">Golgi apparatus</keyword>
<evidence type="ECO:0000256" key="11">
    <source>
        <dbReference type="SAM" id="Phobius"/>
    </source>
</evidence>
<dbReference type="GO" id="GO:0000022">
    <property type="term" value="P:mitotic spindle elongation"/>
    <property type="evidence" value="ECO:0007669"/>
    <property type="project" value="TreeGrafter"/>
</dbReference>
<dbReference type="InterPro" id="IPR032816">
    <property type="entry name" value="VTT_dom"/>
</dbReference>
<dbReference type="GO" id="GO:0000139">
    <property type="term" value="C:Golgi membrane"/>
    <property type="evidence" value="ECO:0007669"/>
    <property type="project" value="UniProtKB-SubCell"/>
</dbReference>
<evidence type="ECO:0000313" key="14">
    <source>
        <dbReference type="Proteomes" id="UP000073492"/>
    </source>
</evidence>
<evidence type="ECO:0000313" key="13">
    <source>
        <dbReference type="EMBL" id="KXT08623.1"/>
    </source>
</evidence>
<dbReference type="STRING" id="113226.A0A139I1U2"/>
<keyword evidence="14" id="KW-1185">Reference proteome</keyword>
<evidence type="ECO:0000256" key="4">
    <source>
        <dbReference type="ARBA" id="ARBA00013533"/>
    </source>
</evidence>
<protein>
    <recommendedName>
        <fullName evidence="4">Golgi apparatus membrane protein TVP38</fullName>
    </recommendedName>
    <alternativeName>
        <fullName evidence="5">Golgi apparatus membrane protein tvp38</fullName>
    </alternativeName>
</protein>
<dbReference type="InterPro" id="IPR051076">
    <property type="entry name" value="Golgi_membrane_TVP38/TMEM64"/>
</dbReference>
<evidence type="ECO:0000256" key="10">
    <source>
        <dbReference type="SAM" id="MobiDB-lite"/>
    </source>
</evidence>
<feature type="transmembrane region" description="Helical" evidence="11">
    <location>
        <begin position="84"/>
        <end position="103"/>
    </location>
</feature>
<reference evidence="13 14" key="1">
    <citation type="submission" date="2015-07" db="EMBL/GenBank/DDBJ databases">
        <title>Comparative genomics of the Sigatoka disease complex on banana suggests a link between parallel evolutionary changes in Pseudocercospora fijiensis and Pseudocercospora eumusae and increased virulence on the banana host.</title>
        <authorList>
            <person name="Chang T.-C."/>
            <person name="Salvucci A."/>
            <person name="Crous P.W."/>
            <person name="Stergiopoulos I."/>
        </authorList>
    </citation>
    <scope>NUCLEOTIDE SEQUENCE [LARGE SCALE GENOMIC DNA]</scope>
    <source>
        <strain evidence="13 14">CBS 116634</strain>
    </source>
</reference>
<feature type="transmembrane region" description="Helical" evidence="11">
    <location>
        <begin position="124"/>
        <end position="152"/>
    </location>
</feature>
<comment type="similarity">
    <text evidence="3">Belongs to the TVP38/TMEM64 family.</text>
</comment>
<feature type="transmembrane region" description="Helical" evidence="11">
    <location>
        <begin position="237"/>
        <end position="254"/>
    </location>
</feature>
<evidence type="ECO:0000256" key="1">
    <source>
        <dbReference type="ARBA" id="ARBA00002978"/>
    </source>
</evidence>
<dbReference type="OrthoDB" id="166803at2759"/>
<dbReference type="Proteomes" id="UP000073492">
    <property type="component" value="Unassembled WGS sequence"/>
</dbReference>
<evidence type="ECO:0000256" key="3">
    <source>
        <dbReference type="ARBA" id="ARBA00008640"/>
    </source>
</evidence>
<comment type="subcellular location">
    <subcellularLocation>
        <location evidence="2">Golgi apparatus membrane</location>
        <topology evidence="2">Multi-pass membrane protein</topology>
    </subcellularLocation>
</comment>
<dbReference type="GO" id="GO:0016192">
    <property type="term" value="P:vesicle-mediated transport"/>
    <property type="evidence" value="ECO:0007669"/>
    <property type="project" value="TreeGrafter"/>
</dbReference>
<keyword evidence="9 11" id="KW-0472">Membrane</keyword>
<dbReference type="PANTHER" id="PTHR47549">
    <property type="entry name" value="GOLGI APPARATUS MEMBRANE PROTEIN TVP38-RELATED"/>
    <property type="match status" value="1"/>
</dbReference>
<proteinExistence type="inferred from homology"/>
<feature type="transmembrane region" description="Helical" evidence="11">
    <location>
        <begin position="274"/>
        <end position="295"/>
    </location>
</feature>
<comment type="caution">
    <text evidence="13">The sequence shown here is derived from an EMBL/GenBank/DDBJ whole genome shotgun (WGS) entry which is preliminary data.</text>
</comment>
<dbReference type="Pfam" id="PF09335">
    <property type="entry name" value="VTT_dom"/>
    <property type="match status" value="1"/>
</dbReference>
<evidence type="ECO:0000256" key="7">
    <source>
        <dbReference type="ARBA" id="ARBA00022989"/>
    </source>
</evidence>
<evidence type="ECO:0000256" key="5">
    <source>
        <dbReference type="ARBA" id="ARBA00020673"/>
    </source>
</evidence>
<gene>
    <name evidence="13" type="ORF">AC579_5973</name>
</gene>
<keyword evidence="6 11" id="KW-0812">Transmembrane</keyword>
<organism evidence="13 14">
    <name type="scientific">Pseudocercospora musae</name>
    <dbReference type="NCBI Taxonomy" id="113226"/>
    <lineage>
        <taxon>Eukaryota</taxon>
        <taxon>Fungi</taxon>
        <taxon>Dikarya</taxon>
        <taxon>Ascomycota</taxon>
        <taxon>Pezizomycotina</taxon>
        <taxon>Dothideomycetes</taxon>
        <taxon>Dothideomycetidae</taxon>
        <taxon>Mycosphaerellales</taxon>
        <taxon>Mycosphaerellaceae</taxon>
        <taxon>Pseudocercospora</taxon>
    </lineage>
</organism>
<evidence type="ECO:0000259" key="12">
    <source>
        <dbReference type="Pfam" id="PF09335"/>
    </source>
</evidence>
<feature type="region of interest" description="Disordered" evidence="10">
    <location>
        <begin position="309"/>
        <end position="394"/>
    </location>
</feature>
<dbReference type="EMBL" id="LFZO01000422">
    <property type="protein sequence ID" value="KXT08623.1"/>
    <property type="molecule type" value="Genomic_DNA"/>
</dbReference>
<name>A0A139I1U2_9PEZI</name>
<comment type="function">
    <text evidence="1">Golgi membrane protein involved in vesicular trafficking and spindle migration.</text>
</comment>
<sequence>MGDAEHYNSTARALAADYDDYDEPHILPISHSRRTNSPLWTRRSLDSSSTRPRTKKDRYLQTLEKYHRRALRIWSKLTSLQKSALLLFGLISFTITLLIIIYNDKFFAYFAPAAKKWRDLPAGWFILWTMTFLVSFPPMIGYSTCVTIAGFVFGMKGWLIMASATVLGSTASFIVSRTVLKKYVNRITAQNKRFAALSLVLKHDGLKLLVMIRLCPLPYSFANGAISTIPTVTWKNFAIATAIASPKLLLYVFVGARLGNIAENGDTMDFKTKVVSYVSAIVGMVVGGLTGYLIYARTAARAKELEAEEVGGERRRSVRGGGEGGGGGEYVDDDDDDERDERGDSDALSLHTTAYEDDLDTGYRDEFTDDEDAVERDPFDAGDGAEDEESKGKQ</sequence>
<feature type="transmembrane region" description="Helical" evidence="11">
    <location>
        <begin position="158"/>
        <end position="180"/>
    </location>
</feature>
<feature type="compositionally biased region" description="Acidic residues" evidence="10">
    <location>
        <begin position="383"/>
        <end position="394"/>
    </location>
</feature>
<feature type="domain" description="VTT" evidence="12">
    <location>
        <begin position="142"/>
        <end position="256"/>
    </location>
</feature>
<evidence type="ECO:0000256" key="8">
    <source>
        <dbReference type="ARBA" id="ARBA00023034"/>
    </source>
</evidence>
<evidence type="ECO:0000256" key="2">
    <source>
        <dbReference type="ARBA" id="ARBA00004653"/>
    </source>
</evidence>
<evidence type="ECO:0000256" key="9">
    <source>
        <dbReference type="ARBA" id="ARBA00023136"/>
    </source>
</evidence>
<feature type="compositionally biased region" description="Gly residues" evidence="10">
    <location>
        <begin position="319"/>
        <end position="329"/>
    </location>
</feature>
<feature type="compositionally biased region" description="Acidic residues" evidence="10">
    <location>
        <begin position="330"/>
        <end position="339"/>
    </location>
</feature>
<keyword evidence="7 11" id="KW-1133">Transmembrane helix</keyword>
<accession>A0A139I1U2</accession>
<dbReference type="PANTHER" id="PTHR47549:SF1">
    <property type="entry name" value="GOLGI APPARATUS MEMBRANE PROTEIN TVP38"/>
    <property type="match status" value="1"/>
</dbReference>
<evidence type="ECO:0000256" key="6">
    <source>
        <dbReference type="ARBA" id="ARBA00022692"/>
    </source>
</evidence>